<evidence type="ECO:0000313" key="2">
    <source>
        <dbReference type="EMBL" id="ELA42102.1"/>
    </source>
</evidence>
<organism evidence="2 3">
    <name type="scientific">Vittaforma corneae (strain ATCC 50505)</name>
    <name type="common">Microsporidian parasite</name>
    <name type="synonym">Nosema corneum</name>
    <dbReference type="NCBI Taxonomy" id="993615"/>
    <lineage>
        <taxon>Eukaryota</taxon>
        <taxon>Fungi</taxon>
        <taxon>Fungi incertae sedis</taxon>
        <taxon>Microsporidia</taxon>
        <taxon>Nosematidae</taxon>
        <taxon>Vittaforma</taxon>
    </lineage>
</organism>
<feature type="transmembrane region" description="Helical" evidence="1">
    <location>
        <begin position="120"/>
        <end position="137"/>
    </location>
</feature>
<gene>
    <name evidence="2" type="ORF">VICG_00743</name>
</gene>
<sequence>MLGLLILCLSPVFAQDDDDTTASTKSRTIDPPSFLYREDMNPIERVVLCIIFILIILITVLPKPEYKTYQMAALNGFGLYIGAYEMIFRYFFNLTSPLLMIPCIAAGVGLTLYEPTKPIVGSLACTYPACMIILALLGTQSRIVAIIMMVLFCVVLLFLFSHVESIFDLICKTFIHTFLACCILELTVLGVLKNGLTIDLFSFGLMETISRFIILLLLIGFVFITPVLAFLSKLLLGGDGKSSADAEQNV</sequence>
<keyword evidence="1" id="KW-1133">Transmembrane helix</keyword>
<feature type="transmembrane region" description="Helical" evidence="1">
    <location>
        <begin position="98"/>
        <end position="113"/>
    </location>
</feature>
<dbReference type="InParanoid" id="L2GP78"/>
<accession>L2GP78</accession>
<keyword evidence="3" id="KW-1185">Reference proteome</keyword>
<evidence type="ECO:0000256" key="1">
    <source>
        <dbReference type="SAM" id="Phobius"/>
    </source>
</evidence>
<feature type="transmembrane region" description="Helical" evidence="1">
    <location>
        <begin position="43"/>
        <end position="61"/>
    </location>
</feature>
<keyword evidence="1" id="KW-0472">Membrane</keyword>
<dbReference type="HOGENOM" id="CLU_1112061_0_0_1"/>
<dbReference type="Proteomes" id="UP000011082">
    <property type="component" value="Unassembled WGS sequence"/>
</dbReference>
<reference evidence="3" key="1">
    <citation type="submission" date="2011-05" db="EMBL/GenBank/DDBJ databases">
        <title>The genome sequence of Vittaforma corneae strain ATCC 50505.</title>
        <authorList>
            <consortium name="The Broad Institute Genome Sequencing Platform"/>
            <person name="Cuomo C."/>
            <person name="Didier E."/>
            <person name="Bowers L."/>
            <person name="Young S.K."/>
            <person name="Zeng Q."/>
            <person name="Gargeya S."/>
            <person name="Fitzgerald M."/>
            <person name="Haas B."/>
            <person name="Abouelleil A."/>
            <person name="Alvarado L."/>
            <person name="Arachchi H.M."/>
            <person name="Berlin A."/>
            <person name="Chapman S.B."/>
            <person name="Gearin G."/>
            <person name="Goldberg J."/>
            <person name="Griggs A."/>
            <person name="Gujja S."/>
            <person name="Hansen M."/>
            <person name="Heiman D."/>
            <person name="Howarth C."/>
            <person name="Larimer J."/>
            <person name="Lui A."/>
            <person name="MacDonald P.J.P."/>
            <person name="McCowen C."/>
            <person name="Montmayeur A."/>
            <person name="Murphy C."/>
            <person name="Neiman D."/>
            <person name="Pearson M."/>
            <person name="Priest M."/>
            <person name="Roberts A."/>
            <person name="Saif S."/>
            <person name="Shea T."/>
            <person name="Sisk P."/>
            <person name="Stolte C."/>
            <person name="Sykes S."/>
            <person name="Wortman J."/>
            <person name="Nusbaum C."/>
            <person name="Birren B."/>
        </authorList>
    </citation>
    <scope>NUCLEOTIDE SEQUENCE [LARGE SCALE GENOMIC DNA]</scope>
    <source>
        <strain evidence="3">ATCC 50505</strain>
    </source>
</reference>
<name>L2GP78_VITCO</name>
<protein>
    <submittedName>
        <fullName evidence="2">Uncharacterized protein</fullName>
    </submittedName>
</protein>
<dbReference type="VEuPathDB" id="MicrosporidiaDB:VICG_00743"/>
<feature type="transmembrane region" description="Helical" evidence="1">
    <location>
        <begin position="173"/>
        <end position="192"/>
    </location>
</feature>
<proteinExistence type="predicted"/>
<evidence type="ECO:0000313" key="3">
    <source>
        <dbReference type="Proteomes" id="UP000011082"/>
    </source>
</evidence>
<dbReference type="GeneID" id="19881459"/>
<feature type="transmembrane region" description="Helical" evidence="1">
    <location>
        <begin position="143"/>
        <end position="161"/>
    </location>
</feature>
<dbReference type="RefSeq" id="XP_007604194.1">
    <property type="nucleotide sequence ID" value="XM_007604132.1"/>
</dbReference>
<dbReference type="EMBL" id="JH370134">
    <property type="protein sequence ID" value="ELA42102.1"/>
    <property type="molecule type" value="Genomic_DNA"/>
</dbReference>
<feature type="transmembrane region" description="Helical" evidence="1">
    <location>
        <begin position="212"/>
        <end position="231"/>
    </location>
</feature>
<dbReference type="AlphaFoldDB" id="L2GP78"/>
<keyword evidence="1" id="KW-0812">Transmembrane</keyword>